<evidence type="ECO:0000256" key="3">
    <source>
        <dbReference type="ARBA" id="ARBA00023034"/>
    </source>
</evidence>
<dbReference type="Pfam" id="PF10392">
    <property type="entry name" value="COG5_N"/>
    <property type="match status" value="1"/>
</dbReference>
<dbReference type="GO" id="GO:0006891">
    <property type="term" value="P:intra-Golgi vesicle-mediated transport"/>
    <property type="evidence" value="ECO:0007669"/>
    <property type="project" value="InterPro"/>
</dbReference>
<dbReference type="AlphaFoldDB" id="A0AAV7JVC3"/>
<gene>
    <name evidence="7" type="ORF">LOD99_4138</name>
</gene>
<dbReference type="InterPro" id="IPR049176">
    <property type="entry name" value="COG5_N"/>
</dbReference>
<evidence type="ECO:0000259" key="5">
    <source>
        <dbReference type="Pfam" id="PF10392"/>
    </source>
</evidence>
<dbReference type="PANTHER" id="PTHR13228:SF3">
    <property type="entry name" value="CONSERVED OLIGOMERIC GOLGI COMPLEX SUBUNIT 5"/>
    <property type="match status" value="1"/>
</dbReference>
<dbReference type="InterPro" id="IPR048485">
    <property type="entry name" value="COG5_helical"/>
</dbReference>
<proteinExistence type="predicted"/>
<dbReference type="GO" id="GO:0017119">
    <property type="term" value="C:Golgi transport complex"/>
    <property type="evidence" value="ECO:0007669"/>
    <property type="project" value="InterPro"/>
</dbReference>
<evidence type="ECO:0000313" key="7">
    <source>
        <dbReference type="EMBL" id="KAI6652752.1"/>
    </source>
</evidence>
<name>A0AAV7JVC3_9METZ</name>
<keyword evidence="3" id="KW-0333">Golgi apparatus</keyword>
<dbReference type="InterPro" id="IPR019465">
    <property type="entry name" value="Cog5"/>
</dbReference>
<dbReference type="PANTHER" id="PTHR13228">
    <property type="entry name" value="CONSERVED OLIGOMERIC GOLGI COMPLEX COMPONENT 5"/>
    <property type="match status" value="1"/>
</dbReference>
<evidence type="ECO:0000256" key="4">
    <source>
        <dbReference type="ARBA" id="ARBA00023136"/>
    </source>
</evidence>
<evidence type="ECO:0000259" key="6">
    <source>
        <dbReference type="Pfam" id="PF20649"/>
    </source>
</evidence>
<dbReference type="EMBL" id="JAKMXF010000297">
    <property type="protein sequence ID" value="KAI6652752.1"/>
    <property type="molecule type" value="Genomic_DNA"/>
</dbReference>
<keyword evidence="4" id="KW-0472">Membrane</keyword>
<dbReference type="GO" id="GO:0000139">
    <property type="term" value="C:Golgi membrane"/>
    <property type="evidence" value="ECO:0007669"/>
    <property type="project" value="UniProtKB-SubCell"/>
</dbReference>
<accession>A0AAV7JVC3</accession>
<comment type="subcellular location">
    <subcellularLocation>
        <location evidence="1">Golgi apparatus membrane</location>
        <topology evidence="1">Peripheral membrane protein</topology>
    </subcellularLocation>
</comment>
<sequence length="786" mass="88958">MASEGAEEGSKLRSLGYLEQDELLRHSLQPTQDHDKSLAMTALDMMGLVDAISRLSQGLLLIEDDLQTEVAEKHQYLLAHARGVQELEVVLDVMGQRIATLTTSIEKIRTRVSEPFKHLRVRTVQLSRLQTACDLLRGVIRMLFLVKKLRGQVQSGGKEIIKAAQTLSDIAYLQSDTDLTGIQVLEDDLEFVAGARKDVERQALIMVHQGLEHASLSQVGVGLQVYNQLGDLELNVREALHYIVTRLQEEMQVALDHSAMQEPITSTSGSRTTQMTASSSVVLRANLWTRLERLMDHIQTSHTQVMLLMTVLAKRRDPLTHLTFMEQLESQKFTPPPTIFWEETARILSIELRASTRASSQISQALETEYPRLLRLFKDLFARLKQPQFSISSEYDPEVTIRIALASFETSFLSRSFSRVSEPVNLSVSSRNAPSSTDITTIVKTFRNELQIVSQDMKLLRVIAQNICKGLKLFSARCEQILKTGPEAVQVITTPTQLQTKNQNLVTAIYQLYSQTQLILSDTPSLPSEAVENLEIILNTLRQDIDKIISPLISQIQISIQMILTSMHEENFNTAPPHTDSKHELVLEDLQCSHFMKELQSFISRIHMDHLVCYECGELLQTKCEEIVTFCIEAYVQNCCLVRPLGDHGLMRMTADMAQIELAVAPLCKNRLSDLGHAYRMLRCLRKLVYTESKDLTNSQTILDVLPRSFILFHLISRTPPSFKSPQQLKGWSTAECSDTLLRSTETVRLELLHNCLSHYEQSVSRNGEVVLMYPYLKQLLNSTSK</sequence>
<evidence type="ECO:0000256" key="1">
    <source>
        <dbReference type="ARBA" id="ARBA00004395"/>
    </source>
</evidence>
<reference evidence="7 8" key="1">
    <citation type="journal article" date="2023" name="BMC Biol.">
        <title>The compact genome of the sponge Oopsacas minuta (Hexactinellida) is lacking key metazoan core genes.</title>
        <authorList>
            <person name="Santini S."/>
            <person name="Schenkelaars Q."/>
            <person name="Jourda C."/>
            <person name="Duchesne M."/>
            <person name="Belahbib H."/>
            <person name="Rocher C."/>
            <person name="Selva M."/>
            <person name="Riesgo A."/>
            <person name="Vervoort M."/>
            <person name="Leys S.P."/>
            <person name="Kodjabachian L."/>
            <person name="Le Bivic A."/>
            <person name="Borchiellini C."/>
            <person name="Claverie J.M."/>
            <person name="Renard E."/>
        </authorList>
    </citation>
    <scope>NUCLEOTIDE SEQUENCE [LARGE SCALE GENOMIC DNA]</scope>
    <source>
        <strain evidence="7">SPO-2</strain>
    </source>
</reference>
<dbReference type="Pfam" id="PF20649">
    <property type="entry name" value="COG5_C"/>
    <property type="match status" value="1"/>
</dbReference>
<organism evidence="7 8">
    <name type="scientific">Oopsacas minuta</name>
    <dbReference type="NCBI Taxonomy" id="111878"/>
    <lineage>
        <taxon>Eukaryota</taxon>
        <taxon>Metazoa</taxon>
        <taxon>Porifera</taxon>
        <taxon>Hexactinellida</taxon>
        <taxon>Hexasterophora</taxon>
        <taxon>Lyssacinosida</taxon>
        <taxon>Leucopsacidae</taxon>
        <taxon>Oopsacas</taxon>
    </lineage>
</organism>
<dbReference type="Proteomes" id="UP001165289">
    <property type="component" value="Unassembled WGS sequence"/>
</dbReference>
<feature type="domain" description="Conserved oligomeric Golgi complex subunit 5 N-terminal" evidence="5">
    <location>
        <begin position="51"/>
        <end position="149"/>
    </location>
</feature>
<evidence type="ECO:0000256" key="2">
    <source>
        <dbReference type="ARBA" id="ARBA00020974"/>
    </source>
</evidence>
<protein>
    <recommendedName>
        <fullName evidence="2">Conserved oligomeric Golgi complex subunit 5</fullName>
    </recommendedName>
</protein>
<feature type="domain" description="Conserved oligomeric Golgi complex subunit 5 helical" evidence="6">
    <location>
        <begin position="179"/>
        <end position="381"/>
    </location>
</feature>
<keyword evidence="8" id="KW-1185">Reference proteome</keyword>
<evidence type="ECO:0000313" key="8">
    <source>
        <dbReference type="Proteomes" id="UP001165289"/>
    </source>
</evidence>
<comment type="caution">
    <text evidence="7">The sequence shown here is derived from an EMBL/GenBank/DDBJ whole genome shotgun (WGS) entry which is preliminary data.</text>
</comment>